<evidence type="ECO:0000259" key="2">
    <source>
        <dbReference type="Pfam" id="PF13577"/>
    </source>
</evidence>
<reference evidence="4" key="1">
    <citation type="journal article" date="2019" name="Int. J. Syst. Evol. Microbiol.">
        <title>The Global Catalogue of Microorganisms (GCM) 10K type strain sequencing project: providing services to taxonomists for standard genome sequencing and annotation.</title>
        <authorList>
            <consortium name="The Broad Institute Genomics Platform"/>
            <consortium name="The Broad Institute Genome Sequencing Center for Infectious Disease"/>
            <person name="Wu L."/>
            <person name="Ma J."/>
        </authorList>
    </citation>
    <scope>NUCLEOTIDE SEQUENCE [LARGE SCALE GENOMIC DNA]</scope>
    <source>
        <strain evidence="4">JCM 14902</strain>
    </source>
</reference>
<dbReference type="Gene3D" id="3.10.450.50">
    <property type="match status" value="1"/>
</dbReference>
<gene>
    <name evidence="3" type="ORF">GCM10009777_13700</name>
</gene>
<proteinExistence type="predicted"/>
<evidence type="ECO:0000313" key="4">
    <source>
        <dbReference type="Proteomes" id="UP001500326"/>
    </source>
</evidence>
<dbReference type="SUPFAM" id="SSF54427">
    <property type="entry name" value="NTF2-like"/>
    <property type="match status" value="1"/>
</dbReference>
<keyword evidence="4" id="KW-1185">Reference proteome</keyword>
<comment type="caution">
    <text evidence="3">The sequence shown here is derived from an EMBL/GenBank/DDBJ whole genome shotgun (WGS) entry which is preliminary data.</text>
</comment>
<organism evidence="3 4">
    <name type="scientific">Microbacterium pumilum</name>
    <dbReference type="NCBI Taxonomy" id="344165"/>
    <lineage>
        <taxon>Bacteria</taxon>
        <taxon>Bacillati</taxon>
        <taxon>Actinomycetota</taxon>
        <taxon>Actinomycetes</taxon>
        <taxon>Micrococcales</taxon>
        <taxon>Microbacteriaceae</taxon>
        <taxon>Microbacterium</taxon>
    </lineage>
</organism>
<accession>A0ABP5DJK9</accession>
<evidence type="ECO:0000256" key="1">
    <source>
        <dbReference type="SAM" id="MobiDB-lite"/>
    </source>
</evidence>
<evidence type="ECO:0000313" key="3">
    <source>
        <dbReference type="EMBL" id="GAA1981386.1"/>
    </source>
</evidence>
<sequence length="271" mass="30577">MSDTQTVPELVEGATIAEPTVSELRAEIDALRGTLAEVARVAQSAHDRGAVENVFNRYMYLHNAFQDEQIIPLWVKRGTEGIRARYTNAGEYTEYDSVIRYHQGRPSPTGKLILHATTTPVIEVAADGETAKGVWLMAGTESGLTDPEVAKEFPDMYSPGEVLGKKVWAHWVWCKYAIDFLKQDGEWKIWKFRCYELARAPFEENWISFGLKNQGAFDLDLMYFGDDGKPVFMPPADQPVPSENHPYSPETVQQLEPVPPVPHNTFTDTFH</sequence>
<dbReference type="Proteomes" id="UP001500326">
    <property type="component" value="Unassembled WGS sequence"/>
</dbReference>
<dbReference type="Pfam" id="PF13577">
    <property type="entry name" value="SnoaL_4"/>
    <property type="match status" value="1"/>
</dbReference>
<name>A0ABP5DJK9_9MICO</name>
<dbReference type="RefSeq" id="WP_344059800.1">
    <property type="nucleotide sequence ID" value="NZ_BAAAOH010000001.1"/>
</dbReference>
<protein>
    <recommendedName>
        <fullName evidence="2">SnoaL-like domain-containing protein</fullName>
    </recommendedName>
</protein>
<dbReference type="InterPro" id="IPR037401">
    <property type="entry name" value="SnoaL-like"/>
</dbReference>
<feature type="region of interest" description="Disordered" evidence="1">
    <location>
        <begin position="234"/>
        <end position="261"/>
    </location>
</feature>
<feature type="domain" description="SnoaL-like" evidence="2">
    <location>
        <begin position="44"/>
        <end position="193"/>
    </location>
</feature>
<dbReference type="EMBL" id="BAAAOH010000001">
    <property type="protein sequence ID" value="GAA1981386.1"/>
    <property type="molecule type" value="Genomic_DNA"/>
</dbReference>
<dbReference type="InterPro" id="IPR032710">
    <property type="entry name" value="NTF2-like_dom_sf"/>
</dbReference>